<keyword evidence="1" id="KW-0472">Membrane</keyword>
<feature type="transmembrane region" description="Helical" evidence="1">
    <location>
        <begin position="127"/>
        <end position="149"/>
    </location>
</feature>
<dbReference type="Proteomes" id="UP001194746">
    <property type="component" value="Unassembled WGS sequence"/>
</dbReference>
<dbReference type="Pfam" id="PF06687">
    <property type="entry name" value="SUR7"/>
    <property type="match status" value="1"/>
</dbReference>
<feature type="transmembrane region" description="Helical" evidence="1">
    <location>
        <begin position="277"/>
        <end position="301"/>
    </location>
</feature>
<name>A0AAD4CE12_ASPNN</name>
<proteinExistence type="predicted"/>
<dbReference type="PANTHER" id="PTHR28019:SF2">
    <property type="entry name" value="CELL MEMBRANE PROTEIN YLR413W-RELATED"/>
    <property type="match status" value="1"/>
</dbReference>
<reference evidence="2" key="1">
    <citation type="journal article" date="2019" name="Beilstein J. Org. Chem.">
        <title>Nanangenines: drimane sesquiterpenoids as the dominant metabolite cohort of a novel Australian fungus, Aspergillus nanangensis.</title>
        <authorList>
            <person name="Lacey H.J."/>
            <person name="Gilchrist C.L.M."/>
            <person name="Crombie A."/>
            <person name="Kalaitzis J.A."/>
            <person name="Vuong D."/>
            <person name="Rutledge P.J."/>
            <person name="Turner P."/>
            <person name="Pitt J.I."/>
            <person name="Lacey E."/>
            <person name="Chooi Y.H."/>
            <person name="Piggott A.M."/>
        </authorList>
    </citation>
    <scope>NUCLEOTIDE SEQUENCE</scope>
    <source>
        <strain evidence="2">MST-FP2251</strain>
    </source>
</reference>
<accession>A0AAD4CE12</accession>
<evidence type="ECO:0000313" key="2">
    <source>
        <dbReference type="EMBL" id="KAF9884572.1"/>
    </source>
</evidence>
<dbReference type="AlphaFoldDB" id="A0AAD4CE12"/>
<dbReference type="InterPro" id="IPR009571">
    <property type="entry name" value="SUR7/Rim9-like_fungi"/>
</dbReference>
<reference evidence="2" key="2">
    <citation type="submission" date="2020-02" db="EMBL/GenBank/DDBJ databases">
        <authorList>
            <person name="Gilchrist C.L.M."/>
            <person name="Chooi Y.-H."/>
        </authorList>
    </citation>
    <scope>NUCLEOTIDE SEQUENCE</scope>
    <source>
        <strain evidence="2">MST-FP2251</strain>
    </source>
</reference>
<feature type="transmembrane region" description="Helical" evidence="1">
    <location>
        <begin position="313"/>
        <end position="334"/>
    </location>
</feature>
<evidence type="ECO:0000256" key="1">
    <source>
        <dbReference type="SAM" id="Phobius"/>
    </source>
</evidence>
<dbReference type="InterPro" id="IPR052413">
    <property type="entry name" value="SUR7_domain"/>
</dbReference>
<keyword evidence="3" id="KW-1185">Reference proteome</keyword>
<dbReference type="GO" id="GO:0051285">
    <property type="term" value="C:cell cortex of cell tip"/>
    <property type="evidence" value="ECO:0007669"/>
    <property type="project" value="TreeGrafter"/>
</dbReference>
<protein>
    <submittedName>
        <fullName evidence="2">Uncharacterized protein</fullName>
    </submittedName>
</protein>
<dbReference type="GO" id="GO:0005886">
    <property type="term" value="C:plasma membrane"/>
    <property type="evidence" value="ECO:0007669"/>
    <property type="project" value="InterPro"/>
</dbReference>
<gene>
    <name evidence="2" type="ORF">FE257_001456</name>
</gene>
<keyword evidence="1" id="KW-0812">Transmembrane</keyword>
<keyword evidence="1" id="KW-1133">Transmembrane helix</keyword>
<sequence length="336" mass="35382">MDLGLVVPSPGSACPDEGPPKTVLVTSQVVRYLGYPSACWARLWMTIKQPGRLGSTVAPKKLGCGRSASPGSVSVIEISVPSISAKGVYFGSWLLLYMVDNAAQRTTQFLDFRLGSCSESNYSTAQVLPLALSIAILICLAVLFAACIFSSSLQALYLVKVNISEFPTVDDLTIARSFDDRCDALDLPTTVQDIAQGLPGSAGTTAGQVGSHYFAVGLWGYCEGSHDVDIFSNCIKPSVSFSFDLVVILGDRLGKIDGLLPESSQSGLRKYHQTTTVFIVGASASMTAIYGILVAGIQSMLQPVGIHAGLGSQMLVVIWLAVGFSIASALVWAVGA</sequence>
<organism evidence="2 3">
    <name type="scientific">Aspergillus nanangensis</name>
    <dbReference type="NCBI Taxonomy" id="2582783"/>
    <lineage>
        <taxon>Eukaryota</taxon>
        <taxon>Fungi</taxon>
        <taxon>Dikarya</taxon>
        <taxon>Ascomycota</taxon>
        <taxon>Pezizomycotina</taxon>
        <taxon>Eurotiomycetes</taxon>
        <taxon>Eurotiomycetidae</taxon>
        <taxon>Eurotiales</taxon>
        <taxon>Aspergillaceae</taxon>
        <taxon>Aspergillus</taxon>
        <taxon>Aspergillus subgen. Circumdati</taxon>
    </lineage>
</organism>
<comment type="caution">
    <text evidence="2">The sequence shown here is derived from an EMBL/GenBank/DDBJ whole genome shotgun (WGS) entry which is preliminary data.</text>
</comment>
<dbReference type="PANTHER" id="PTHR28019">
    <property type="entry name" value="CELL MEMBRANE PROTEIN YLR413W-RELATED"/>
    <property type="match status" value="1"/>
</dbReference>
<dbReference type="EMBL" id="VCAU01000118">
    <property type="protein sequence ID" value="KAF9884572.1"/>
    <property type="molecule type" value="Genomic_DNA"/>
</dbReference>
<dbReference type="GO" id="GO:0031505">
    <property type="term" value="P:fungal-type cell wall organization"/>
    <property type="evidence" value="ECO:0007669"/>
    <property type="project" value="TreeGrafter"/>
</dbReference>
<evidence type="ECO:0000313" key="3">
    <source>
        <dbReference type="Proteomes" id="UP001194746"/>
    </source>
</evidence>